<feature type="signal peptide" evidence="1">
    <location>
        <begin position="1"/>
        <end position="18"/>
    </location>
</feature>
<accession>A0AA36GXF5</accession>
<keyword evidence="3" id="KW-1185">Reference proteome</keyword>
<gene>
    <name evidence="2" type="ORF">CYNAS_LOCUS12082</name>
</gene>
<evidence type="ECO:0008006" key="4">
    <source>
        <dbReference type="Google" id="ProtNLM"/>
    </source>
</evidence>
<organism evidence="2 3">
    <name type="scientific">Cylicocyclus nassatus</name>
    <name type="common">Nematode worm</name>
    <dbReference type="NCBI Taxonomy" id="53992"/>
    <lineage>
        <taxon>Eukaryota</taxon>
        <taxon>Metazoa</taxon>
        <taxon>Ecdysozoa</taxon>
        <taxon>Nematoda</taxon>
        <taxon>Chromadorea</taxon>
        <taxon>Rhabditida</taxon>
        <taxon>Rhabditina</taxon>
        <taxon>Rhabditomorpha</taxon>
        <taxon>Strongyloidea</taxon>
        <taxon>Strongylidae</taxon>
        <taxon>Cylicocyclus</taxon>
    </lineage>
</organism>
<keyword evidence="1" id="KW-0732">Signal</keyword>
<dbReference type="EMBL" id="CATQJL010000223">
    <property type="protein sequence ID" value="CAJ0600099.1"/>
    <property type="molecule type" value="Genomic_DNA"/>
</dbReference>
<sequence>MKWLALLMVCIQARWVSPCVFDKVESVPGGKYQEMIKDESGCFATCYKNNKCIALAYRKVSRLCTLFITENVNQACLPGDVCYTLKRDEEDSKCARYVNV</sequence>
<dbReference type="Proteomes" id="UP001176961">
    <property type="component" value="Unassembled WGS sequence"/>
</dbReference>
<dbReference type="AlphaFoldDB" id="A0AA36GXF5"/>
<evidence type="ECO:0000256" key="1">
    <source>
        <dbReference type="SAM" id="SignalP"/>
    </source>
</evidence>
<name>A0AA36GXF5_CYLNA</name>
<feature type="chain" id="PRO_5041213762" description="Apple domain-containing protein" evidence="1">
    <location>
        <begin position="19"/>
        <end position="100"/>
    </location>
</feature>
<evidence type="ECO:0000313" key="3">
    <source>
        <dbReference type="Proteomes" id="UP001176961"/>
    </source>
</evidence>
<evidence type="ECO:0000313" key="2">
    <source>
        <dbReference type="EMBL" id="CAJ0600099.1"/>
    </source>
</evidence>
<comment type="caution">
    <text evidence="2">The sequence shown here is derived from an EMBL/GenBank/DDBJ whole genome shotgun (WGS) entry which is preliminary data.</text>
</comment>
<proteinExistence type="predicted"/>
<reference evidence="2" key="1">
    <citation type="submission" date="2023-07" db="EMBL/GenBank/DDBJ databases">
        <authorList>
            <consortium name="CYATHOMIX"/>
        </authorList>
    </citation>
    <scope>NUCLEOTIDE SEQUENCE</scope>
    <source>
        <strain evidence="2">N/A</strain>
    </source>
</reference>
<protein>
    <recommendedName>
        <fullName evidence="4">Apple domain-containing protein</fullName>
    </recommendedName>
</protein>